<dbReference type="AlphaFoldDB" id="A0AAW0Q8E0"/>
<feature type="domain" description="DUF7888" evidence="2">
    <location>
        <begin position="66"/>
        <end position="202"/>
    </location>
</feature>
<organism evidence="3 4">
    <name type="scientific">Apiospora kogelbergensis</name>
    <dbReference type="NCBI Taxonomy" id="1337665"/>
    <lineage>
        <taxon>Eukaryota</taxon>
        <taxon>Fungi</taxon>
        <taxon>Dikarya</taxon>
        <taxon>Ascomycota</taxon>
        <taxon>Pezizomycotina</taxon>
        <taxon>Sordariomycetes</taxon>
        <taxon>Xylariomycetidae</taxon>
        <taxon>Amphisphaeriales</taxon>
        <taxon>Apiosporaceae</taxon>
        <taxon>Apiospora</taxon>
    </lineage>
</organism>
<protein>
    <recommendedName>
        <fullName evidence="2">DUF7888 domain-containing protein</fullName>
    </recommendedName>
</protein>
<dbReference type="PANTHER" id="PTHR40845:SF1">
    <property type="match status" value="1"/>
</dbReference>
<proteinExistence type="predicted"/>
<evidence type="ECO:0000259" key="2">
    <source>
        <dbReference type="Pfam" id="PF25411"/>
    </source>
</evidence>
<dbReference type="Proteomes" id="UP001392437">
    <property type="component" value="Unassembled WGS sequence"/>
</dbReference>
<feature type="chain" id="PRO_5043609335" description="DUF7888 domain-containing protein" evidence="1">
    <location>
        <begin position="21"/>
        <end position="202"/>
    </location>
</feature>
<feature type="signal peptide" evidence="1">
    <location>
        <begin position="1"/>
        <end position="20"/>
    </location>
</feature>
<evidence type="ECO:0000256" key="1">
    <source>
        <dbReference type="SAM" id="SignalP"/>
    </source>
</evidence>
<evidence type="ECO:0000313" key="4">
    <source>
        <dbReference type="Proteomes" id="UP001392437"/>
    </source>
</evidence>
<comment type="caution">
    <text evidence="3">The sequence shown here is derived from an EMBL/GenBank/DDBJ whole genome shotgun (WGS) entry which is preliminary data.</text>
</comment>
<dbReference type="InterPro" id="IPR057210">
    <property type="entry name" value="DUF7888"/>
</dbReference>
<dbReference type="Pfam" id="PF25411">
    <property type="entry name" value="DUF7888"/>
    <property type="match status" value="1"/>
</dbReference>
<dbReference type="EMBL" id="JAQQWP010000010">
    <property type="protein sequence ID" value="KAK8097010.1"/>
    <property type="molecule type" value="Genomic_DNA"/>
</dbReference>
<reference evidence="3 4" key="1">
    <citation type="submission" date="2023-01" db="EMBL/GenBank/DDBJ databases">
        <title>Analysis of 21 Apiospora genomes using comparative genomics revels a genus with tremendous synthesis potential of carbohydrate active enzymes and secondary metabolites.</title>
        <authorList>
            <person name="Sorensen T."/>
        </authorList>
    </citation>
    <scope>NUCLEOTIDE SEQUENCE [LARGE SCALE GENOMIC DNA]</scope>
    <source>
        <strain evidence="3 4">CBS 117206</strain>
    </source>
</reference>
<sequence>MQISGAILLSSVMGASVVSGAAIRPRASGDRVTVGLTGEKTSTDIIEGPEPVKKRDVEERQVTGAVVAIAGIVGTAALEAITTAAVDAAVDLVKNISEWNSAREEFTKATVKGMMDNNPDTTNLVAAACYNMAYKLETPANVDSVASLDFKLGSLHTNYDCMYIKGPNTFYTQGDDGYANLAYNYFTDRCTFTKATGDLTCT</sequence>
<keyword evidence="4" id="KW-1185">Reference proteome</keyword>
<gene>
    <name evidence="3" type="ORF">PG999_012954</name>
</gene>
<name>A0AAW0Q8E0_9PEZI</name>
<keyword evidence="1" id="KW-0732">Signal</keyword>
<evidence type="ECO:0000313" key="3">
    <source>
        <dbReference type="EMBL" id="KAK8097010.1"/>
    </source>
</evidence>
<dbReference type="PANTHER" id="PTHR40845">
    <property type="match status" value="1"/>
</dbReference>
<accession>A0AAW0Q8E0</accession>